<dbReference type="GO" id="GO:0005829">
    <property type="term" value="C:cytosol"/>
    <property type="evidence" value="ECO:0007669"/>
    <property type="project" value="TreeGrafter"/>
</dbReference>
<dbReference type="SUPFAM" id="SSF47323">
    <property type="entry name" value="Anticodon-binding domain of a subclass of class I aminoacyl-tRNA synthetases"/>
    <property type="match status" value="1"/>
</dbReference>
<dbReference type="OrthoDB" id="9815130at2"/>
<dbReference type="GO" id="GO:0004817">
    <property type="term" value="F:cysteine-tRNA ligase activity"/>
    <property type="evidence" value="ECO:0007669"/>
    <property type="project" value="UniProtKB-UniRule"/>
</dbReference>
<dbReference type="EMBL" id="MSCW01000001">
    <property type="protein sequence ID" value="ONF45258.1"/>
    <property type="molecule type" value="Genomic_DNA"/>
</dbReference>
<dbReference type="CDD" id="cd00672">
    <property type="entry name" value="CysRS_core"/>
    <property type="match status" value="1"/>
</dbReference>
<protein>
    <recommendedName>
        <fullName evidence="13">Cysteine--tRNA ligase</fullName>
        <ecNumber evidence="13">6.1.1.16</ecNumber>
    </recommendedName>
    <alternativeName>
        <fullName evidence="13">Cysteinyl-tRNA synthetase</fullName>
        <shortName evidence="13">CysRS</shortName>
    </alternativeName>
</protein>
<evidence type="ECO:0000256" key="14">
    <source>
        <dbReference type="SAM" id="MobiDB-lite"/>
    </source>
</evidence>
<feature type="compositionally biased region" description="Polar residues" evidence="14">
    <location>
        <begin position="480"/>
        <end position="492"/>
    </location>
</feature>
<dbReference type="STRING" id="135739.BTO32_01950"/>
<dbReference type="FunFam" id="3.40.50.620:FF:000068">
    <property type="entry name" value="Cysteine--tRNA ligase"/>
    <property type="match status" value="1"/>
</dbReference>
<evidence type="ECO:0000256" key="7">
    <source>
        <dbReference type="ARBA" id="ARBA00022741"/>
    </source>
</evidence>
<feature type="short sequence motif" description="'HIGH' region" evidence="13">
    <location>
        <begin position="34"/>
        <end position="44"/>
    </location>
</feature>
<dbReference type="Gene3D" id="1.20.120.1910">
    <property type="entry name" value="Cysteine-tRNA ligase, C-terminal anti-codon recognition domain"/>
    <property type="match status" value="1"/>
</dbReference>
<feature type="binding site" evidence="13">
    <location>
        <position position="241"/>
    </location>
    <ligand>
        <name>Zn(2+)</name>
        <dbReference type="ChEBI" id="CHEBI:29105"/>
    </ligand>
</feature>
<dbReference type="InterPro" id="IPR015273">
    <property type="entry name" value="Cys-tRNA-synt_Ia_DALR"/>
</dbReference>
<comment type="subunit">
    <text evidence="3 13">Monomer.</text>
</comment>
<dbReference type="InterPro" id="IPR024909">
    <property type="entry name" value="Cys-tRNA/MSH_ligase"/>
</dbReference>
<evidence type="ECO:0000256" key="5">
    <source>
        <dbReference type="ARBA" id="ARBA00022598"/>
    </source>
</evidence>
<keyword evidence="17" id="KW-1185">Reference proteome</keyword>
<keyword evidence="10 13" id="KW-0648">Protein biosynthesis</keyword>
<evidence type="ECO:0000256" key="2">
    <source>
        <dbReference type="ARBA" id="ARBA00005594"/>
    </source>
</evidence>
<comment type="subcellular location">
    <subcellularLocation>
        <location evidence="1 13">Cytoplasm</location>
    </subcellularLocation>
</comment>
<keyword evidence="8 13" id="KW-0862">Zinc</keyword>
<keyword evidence="7 13" id="KW-0547">Nucleotide-binding</keyword>
<dbReference type="HAMAP" id="MF_00041">
    <property type="entry name" value="Cys_tRNA_synth"/>
    <property type="match status" value="1"/>
</dbReference>
<dbReference type="GO" id="GO:0006423">
    <property type="term" value="P:cysteinyl-tRNA aminoacylation"/>
    <property type="evidence" value="ECO:0007669"/>
    <property type="project" value="UniProtKB-UniRule"/>
</dbReference>
<accession>A0A1V2DX70</accession>
<dbReference type="RefSeq" id="WP_076722752.1">
    <property type="nucleotide sequence ID" value="NZ_MSCW01000001.1"/>
</dbReference>
<organism evidence="16 17">
    <name type="scientific">Marinobacter lutaoensis</name>
    <dbReference type="NCBI Taxonomy" id="135739"/>
    <lineage>
        <taxon>Bacteria</taxon>
        <taxon>Pseudomonadati</taxon>
        <taxon>Pseudomonadota</taxon>
        <taxon>Gammaproteobacteria</taxon>
        <taxon>Pseudomonadales</taxon>
        <taxon>Marinobacteraceae</taxon>
        <taxon>Marinobacter</taxon>
    </lineage>
</organism>
<evidence type="ECO:0000256" key="8">
    <source>
        <dbReference type="ARBA" id="ARBA00022833"/>
    </source>
</evidence>
<evidence type="ECO:0000256" key="1">
    <source>
        <dbReference type="ARBA" id="ARBA00004496"/>
    </source>
</evidence>
<name>A0A1V2DX70_9GAMM</name>
<evidence type="ECO:0000256" key="9">
    <source>
        <dbReference type="ARBA" id="ARBA00022840"/>
    </source>
</evidence>
<sequence length="492" mass="55018">MTQHSIRLYNTLTGRKESLRTHRPDRVTLYVCGPTVYNYAHIGNARPAVVFDVLARLLGHDYPEVRYVRNFTDVDDKIQQAAAARGVPIATLTQTFIDAYHEDMQALSVLPPDAEPRVTEHIADIIELVQTLIERGHAYVNQGHVLFHVPSYPAYGALSGRQPESLRAGARIEVAPYKRDPLDFVLWKPSTPDQPGWPSPWGRGRPGWHIECTAMIGRHLGFPIDIHGGGQDLIFPHHENEIAQGTCAYGTTYCHTWVHNSFVTVDGDKMSKSRNNVLLVRDLLRQAPGEAIRLALLATHYRNPLDWNTERLRQASQTLRRWYTRLAPVADQCASPQLKQPDARVLEALRDDLNVSKALSRLHELSAALDSAASERERRQLAARLTASGALLGLLQQPPALALRELQTPTSRATTPTLSRQQIEQRLAERDQARRAGDYRRADALREELRQAGIEIWDTREGSQWRAIGATVSPAADSARATTGNVFNGEPS</sequence>
<dbReference type="Gene3D" id="3.40.50.620">
    <property type="entry name" value="HUPs"/>
    <property type="match status" value="1"/>
</dbReference>
<dbReference type="NCBIfam" id="TIGR00435">
    <property type="entry name" value="cysS"/>
    <property type="match status" value="1"/>
</dbReference>
<gene>
    <name evidence="13" type="primary">cysS</name>
    <name evidence="16" type="ORF">BTO32_01950</name>
</gene>
<keyword evidence="6 13" id="KW-0479">Metal-binding</keyword>
<evidence type="ECO:0000256" key="3">
    <source>
        <dbReference type="ARBA" id="ARBA00011245"/>
    </source>
</evidence>
<dbReference type="Pfam" id="PF01406">
    <property type="entry name" value="tRNA-synt_1e"/>
    <property type="match status" value="1"/>
</dbReference>
<dbReference type="SMART" id="SM00840">
    <property type="entry name" value="DALR_2"/>
    <property type="match status" value="1"/>
</dbReference>
<feature type="binding site" evidence="13">
    <location>
        <position position="237"/>
    </location>
    <ligand>
        <name>Zn(2+)</name>
        <dbReference type="ChEBI" id="CHEBI:29105"/>
    </ligand>
</feature>
<evidence type="ECO:0000256" key="11">
    <source>
        <dbReference type="ARBA" id="ARBA00023146"/>
    </source>
</evidence>
<keyword evidence="9 13" id="KW-0067">ATP-binding</keyword>
<keyword evidence="4 13" id="KW-0963">Cytoplasm</keyword>
<feature type="region of interest" description="Disordered" evidence="14">
    <location>
        <begin position="473"/>
        <end position="492"/>
    </location>
</feature>
<feature type="domain" description="Cysteinyl-tRNA synthetase class Ia DALR" evidence="15">
    <location>
        <begin position="344"/>
        <end position="403"/>
    </location>
</feature>
<dbReference type="InterPro" id="IPR009080">
    <property type="entry name" value="tRNAsynth_Ia_anticodon-bd"/>
</dbReference>
<dbReference type="PRINTS" id="PR00983">
    <property type="entry name" value="TRNASYNTHCYS"/>
</dbReference>
<dbReference type="AlphaFoldDB" id="A0A1V2DX70"/>
<keyword evidence="5 13" id="KW-0436">Ligase</keyword>
<evidence type="ECO:0000259" key="15">
    <source>
        <dbReference type="SMART" id="SM00840"/>
    </source>
</evidence>
<keyword evidence="11 13" id="KW-0030">Aminoacyl-tRNA synthetase</keyword>
<dbReference type="GO" id="GO:0005524">
    <property type="term" value="F:ATP binding"/>
    <property type="evidence" value="ECO:0007669"/>
    <property type="project" value="UniProtKB-UniRule"/>
</dbReference>
<evidence type="ECO:0000256" key="4">
    <source>
        <dbReference type="ARBA" id="ARBA00022490"/>
    </source>
</evidence>
<dbReference type="Proteomes" id="UP000189339">
    <property type="component" value="Unassembled WGS sequence"/>
</dbReference>
<dbReference type="PANTHER" id="PTHR10890:SF3">
    <property type="entry name" value="CYSTEINE--TRNA LIGASE, CYTOPLASMIC"/>
    <property type="match status" value="1"/>
</dbReference>
<dbReference type="EC" id="6.1.1.16" evidence="13"/>
<evidence type="ECO:0000313" key="16">
    <source>
        <dbReference type="EMBL" id="ONF45258.1"/>
    </source>
</evidence>
<comment type="catalytic activity">
    <reaction evidence="12 13">
        <text>tRNA(Cys) + L-cysteine + ATP = L-cysteinyl-tRNA(Cys) + AMP + diphosphate</text>
        <dbReference type="Rhea" id="RHEA:17773"/>
        <dbReference type="Rhea" id="RHEA-COMP:9661"/>
        <dbReference type="Rhea" id="RHEA-COMP:9679"/>
        <dbReference type="ChEBI" id="CHEBI:30616"/>
        <dbReference type="ChEBI" id="CHEBI:33019"/>
        <dbReference type="ChEBI" id="CHEBI:35235"/>
        <dbReference type="ChEBI" id="CHEBI:78442"/>
        <dbReference type="ChEBI" id="CHEBI:78517"/>
        <dbReference type="ChEBI" id="CHEBI:456215"/>
        <dbReference type="EC" id="6.1.1.16"/>
    </reaction>
</comment>
<dbReference type="InterPro" id="IPR014729">
    <property type="entry name" value="Rossmann-like_a/b/a_fold"/>
</dbReference>
<feature type="short sequence motif" description="'KMSKS' region" evidence="13">
    <location>
        <begin position="269"/>
        <end position="273"/>
    </location>
</feature>
<evidence type="ECO:0000256" key="13">
    <source>
        <dbReference type="HAMAP-Rule" id="MF_00041"/>
    </source>
</evidence>
<evidence type="ECO:0000256" key="6">
    <source>
        <dbReference type="ARBA" id="ARBA00022723"/>
    </source>
</evidence>
<feature type="binding site" evidence="13">
    <location>
        <position position="32"/>
    </location>
    <ligand>
        <name>Zn(2+)</name>
        <dbReference type="ChEBI" id="CHEBI:29105"/>
    </ligand>
</feature>
<dbReference type="SUPFAM" id="SSF52374">
    <property type="entry name" value="Nucleotidylyl transferase"/>
    <property type="match status" value="1"/>
</dbReference>
<dbReference type="InterPro" id="IPR032678">
    <property type="entry name" value="tRNA-synt_1_cat_dom"/>
</dbReference>
<evidence type="ECO:0000256" key="10">
    <source>
        <dbReference type="ARBA" id="ARBA00022917"/>
    </source>
</evidence>
<dbReference type="InterPro" id="IPR015803">
    <property type="entry name" value="Cys-tRNA-ligase"/>
</dbReference>
<comment type="cofactor">
    <cofactor evidence="13">
        <name>Zn(2+)</name>
        <dbReference type="ChEBI" id="CHEBI:29105"/>
    </cofactor>
    <text evidence="13">Binds 1 zinc ion per subunit.</text>
</comment>
<feature type="binding site" evidence="13">
    <location>
        <position position="272"/>
    </location>
    <ligand>
        <name>ATP</name>
        <dbReference type="ChEBI" id="CHEBI:30616"/>
    </ligand>
</feature>
<dbReference type="GO" id="GO:0008270">
    <property type="term" value="F:zinc ion binding"/>
    <property type="evidence" value="ECO:0007669"/>
    <property type="project" value="UniProtKB-UniRule"/>
</dbReference>
<comment type="similarity">
    <text evidence="2 13">Belongs to the class-I aminoacyl-tRNA synthetase family.</text>
</comment>
<evidence type="ECO:0000313" key="17">
    <source>
        <dbReference type="Proteomes" id="UP000189339"/>
    </source>
</evidence>
<dbReference type="Pfam" id="PF09190">
    <property type="entry name" value="DALR_2"/>
    <property type="match status" value="1"/>
</dbReference>
<reference evidence="16 17" key="1">
    <citation type="submission" date="2016-12" db="EMBL/GenBank/DDBJ databases">
        <title>Marinobacter lutaoensis whole genome sequencing.</title>
        <authorList>
            <person name="Verma A."/>
            <person name="Krishnamurthi S."/>
        </authorList>
    </citation>
    <scope>NUCLEOTIDE SEQUENCE [LARGE SCALE GENOMIC DNA]</scope>
    <source>
        <strain evidence="16 17">T5054</strain>
    </source>
</reference>
<feature type="binding site" evidence="13">
    <location>
        <position position="212"/>
    </location>
    <ligand>
        <name>Zn(2+)</name>
        <dbReference type="ChEBI" id="CHEBI:29105"/>
    </ligand>
</feature>
<comment type="caution">
    <text evidence="16">The sequence shown here is derived from an EMBL/GenBank/DDBJ whole genome shotgun (WGS) entry which is preliminary data.</text>
</comment>
<evidence type="ECO:0000256" key="12">
    <source>
        <dbReference type="ARBA" id="ARBA00047398"/>
    </source>
</evidence>
<dbReference type="PANTHER" id="PTHR10890">
    <property type="entry name" value="CYSTEINYL-TRNA SYNTHETASE"/>
    <property type="match status" value="1"/>
</dbReference>
<proteinExistence type="inferred from homology"/>